<dbReference type="GO" id="GO:0005681">
    <property type="term" value="C:spliceosomal complex"/>
    <property type="evidence" value="ECO:0007669"/>
    <property type="project" value="TreeGrafter"/>
</dbReference>
<keyword evidence="5" id="KW-0539">Nucleus</keyword>
<evidence type="ECO:0000256" key="4">
    <source>
        <dbReference type="ARBA" id="ARBA00023186"/>
    </source>
</evidence>
<dbReference type="SMART" id="SM00271">
    <property type="entry name" value="DnaJ"/>
    <property type="match status" value="1"/>
</dbReference>
<evidence type="ECO:0000256" key="6">
    <source>
        <dbReference type="SAM" id="MobiDB-lite"/>
    </source>
</evidence>
<dbReference type="InterPro" id="IPR001623">
    <property type="entry name" value="DnaJ_domain"/>
</dbReference>
<reference evidence="8" key="1">
    <citation type="journal article" date="2020" name="Ecol. Evol.">
        <title>Genome structure and content of the rice root-knot nematode (Meloidogyne graminicola).</title>
        <authorList>
            <person name="Phan N.T."/>
            <person name="Danchin E.G.J."/>
            <person name="Klopp C."/>
            <person name="Perfus-Barbeoch L."/>
            <person name="Kozlowski D.K."/>
            <person name="Koutsovoulos G.D."/>
            <person name="Lopez-Roques C."/>
            <person name="Bouchez O."/>
            <person name="Zahm M."/>
            <person name="Besnard G."/>
            <person name="Bellafiore S."/>
        </authorList>
    </citation>
    <scope>NUCLEOTIDE SEQUENCE</scope>
    <source>
        <strain evidence="8">VN-18</strain>
    </source>
</reference>
<organism evidence="8 9">
    <name type="scientific">Meloidogyne graminicola</name>
    <dbReference type="NCBI Taxonomy" id="189291"/>
    <lineage>
        <taxon>Eukaryota</taxon>
        <taxon>Metazoa</taxon>
        <taxon>Ecdysozoa</taxon>
        <taxon>Nematoda</taxon>
        <taxon>Chromadorea</taxon>
        <taxon>Rhabditida</taxon>
        <taxon>Tylenchina</taxon>
        <taxon>Tylenchomorpha</taxon>
        <taxon>Tylenchoidea</taxon>
        <taxon>Meloidogynidae</taxon>
        <taxon>Meloidogyninae</taxon>
        <taxon>Meloidogyne</taxon>
    </lineage>
</organism>
<comment type="caution">
    <text evidence="8">The sequence shown here is derived from an EMBL/GenBank/DDBJ whole genome shotgun (WGS) entry which is preliminary data.</text>
</comment>
<evidence type="ECO:0000313" key="9">
    <source>
        <dbReference type="Proteomes" id="UP000605970"/>
    </source>
</evidence>
<proteinExistence type="predicted"/>
<dbReference type="OrthoDB" id="20403at2759"/>
<dbReference type="SUPFAM" id="SSF46565">
    <property type="entry name" value="Chaperone J-domain"/>
    <property type="match status" value="1"/>
</dbReference>
<dbReference type="CDD" id="cd06257">
    <property type="entry name" value="DnaJ"/>
    <property type="match status" value="1"/>
</dbReference>
<comment type="subcellular location">
    <subcellularLocation>
        <location evidence="2">Cytoplasm</location>
    </subcellularLocation>
    <subcellularLocation>
        <location evidence="1">Nucleus</location>
    </subcellularLocation>
</comment>
<dbReference type="PANTHER" id="PTHR44313">
    <property type="entry name" value="DNAJ HOMOLOG SUBFAMILY C MEMBER 17"/>
    <property type="match status" value="1"/>
</dbReference>
<dbReference type="InterPro" id="IPR036869">
    <property type="entry name" value="J_dom_sf"/>
</dbReference>
<evidence type="ECO:0000256" key="5">
    <source>
        <dbReference type="ARBA" id="ARBA00023242"/>
    </source>
</evidence>
<dbReference type="GO" id="GO:0005737">
    <property type="term" value="C:cytoplasm"/>
    <property type="evidence" value="ECO:0007669"/>
    <property type="project" value="UniProtKB-SubCell"/>
</dbReference>
<feature type="domain" description="J" evidence="7">
    <location>
        <begin position="11"/>
        <end position="77"/>
    </location>
</feature>
<keyword evidence="4" id="KW-0143">Chaperone</keyword>
<dbReference type="InterPro" id="IPR052094">
    <property type="entry name" value="Pre-mRNA-splicing_ERAD"/>
</dbReference>
<name>A0A8S9ZPU4_9BILA</name>
<evidence type="ECO:0000259" key="7">
    <source>
        <dbReference type="PROSITE" id="PS50076"/>
    </source>
</evidence>
<accession>A0A8S9ZPU4</accession>
<keyword evidence="9" id="KW-1185">Reference proteome</keyword>
<dbReference type="GO" id="GO:0000390">
    <property type="term" value="P:spliceosomal complex disassembly"/>
    <property type="evidence" value="ECO:0007669"/>
    <property type="project" value="TreeGrafter"/>
</dbReference>
<dbReference type="EMBL" id="JABEBT010000044">
    <property type="protein sequence ID" value="KAF7635285.1"/>
    <property type="molecule type" value="Genomic_DNA"/>
</dbReference>
<dbReference type="Gene3D" id="1.10.287.110">
    <property type="entry name" value="DnaJ domain"/>
    <property type="match status" value="1"/>
</dbReference>
<dbReference type="AlphaFoldDB" id="A0A8S9ZPU4"/>
<evidence type="ECO:0000256" key="1">
    <source>
        <dbReference type="ARBA" id="ARBA00004123"/>
    </source>
</evidence>
<protein>
    <submittedName>
        <fullName evidence="8">J domain-containing protein</fullName>
    </submittedName>
</protein>
<evidence type="ECO:0000256" key="2">
    <source>
        <dbReference type="ARBA" id="ARBA00004496"/>
    </source>
</evidence>
<feature type="compositionally biased region" description="Basic and acidic residues" evidence="6">
    <location>
        <begin position="157"/>
        <end position="174"/>
    </location>
</feature>
<evidence type="ECO:0000313" key="8">
    <source>
        <dbReference type="EMBL" id="KAF7635285.1"/>
    </source>
</evidence>
<dbReference type="PROSITE" id="PS50076">
    <property type="entry name" value="DNAJ_2"/>
    <property type="match status" value="1"/>
</dbReference>
<dbReference type="PRINTS" id="PR00625">
    <property type="entry name" value="JDOMAIN"/>
</dbReference>
<keyword evidence="3" id="KW-0963">Cytoplasm</keyword>
<dbReference type="Pfam" id="PF10175">
    <property type="entry name" value="MPP6"/>
    <property type="match status" value="1"/>
</dbReference>
<sequence>MSNQKNNIDFDPYKVLQLQSGCSSAQINKAYKQLALKWHPDKNPDQKERAQQMFLKIYRAFEFLKDEVARGDYDDKIETKRRRTEFEKARQATSSKERLLHLKKLQEVSFNIKLFYDLIPKKISQAEKKVAVAKAGEKRKSDANDFLIEELRREGAKMMQQMKDDHEKQQRQESRLLSGQLRQKQKGHQNNLSNELSNDLDTFYIFMSEIMPLEEIKIENTELVERISTEVLRMNFMKRTTVRMEKQLRTEQQQKAREAIFTGIMAVDPPKFYPTAEHIDDDPNWTLGGIMSEWRYTVLENMRFGRFSFKGQNPEIEKLMEFHERRRLCLPDLEPKNSNEEDDAGGSDSTEGGQISDEDEKPILTKRKRRFNSQAEKNTFENRNKRQRSMNGDGRHFIAGRYSEN</sequence>
<feature type="region of interest" description="Disordered" evidence="6">
    <location>
        <begin position="331"/>
        <end position="405"/>
    </location>
</feature>
<evidence type="ECO:0000256" key="3">
    <source>
        <dbReference type="ARBA" id="ARBA00022490"/>
    </source>
</evidence>
<dbReference type="Proteomes" id="UP000605970">
    <property type="component" value="Unassembled WGS sequence"/>
</dbReference>
<gene>
    <name evidence="8" type="ORF">Mgra_00005254</name>
</gene>
<feature type="region of interest" description="Disordered" evidence="6">
    <location>
        <begin position="157"/>
        <end position="194"/>
    </location>
</feature>
<dbReference type="PANTHER" id="PTHR44313:SF1">
    <property type="entry name" value="DNAJ HOMOLOG SUBFAMILY C MEMBER 17"/>
    <property type="match status" value="1"/>
</dbReference>
<dbReference type="Pfam" id="PF00226">
    <property type="entry name" value="DnaJ"/>
    <property type="match status" value="1"/>
</dbReference>